<dbReference type="Gene3D" id="3.20.20.150">
    <property type="entry name" value="Divalent-metal-dependent TIM barrel enzymes"/>
    <property type="match status" value="1"/>
</dbReference>
<dbReference type="GO" id="GO:0016853">
    <property type="term" value="F:isomerase activity"/>
    <property type="evidence" value="ECO:0007669"/>
    <property type="project" value="UniProtKB-KW"/>
</dbReference>
<evidence type="ECO:0000259" key="1">
    <source>
        <dbReference type="Pfam" id="PF01261"/>
    </source>
</evidence>
<feature type="domain" description="Xylose isomerase-like TIM barrel" evidence="1">
    <location>
        <begin position="32"/>
        <end position="225"/>
    </location>
</feature>
<dbReference type="RefSeq" id="WP_339573921.1">
    <property type="nucleotide sequence ID" value="NZ_JBBIAA010000003.1"/>
</dbReference>
<dbReference type="InterPro" id="IPR050312">
    <property type="entry name" value="IolE/XylAMocC-like"/>
</dbReference>
<dbReference type="InterPro" id="IPR013022">
    <property type="entry name" value="Xyl_isomerase-like_TIM-brl"/>
</dbReference>
<dbReference type="PANTHER" id="PTHR12110">
    <property type="entry name" value="HYDROXYPYRUVATE ISOMERASE"/>
    <property type="match status" value="1"/>
</dbReference>
<sequence>MSTSPTRATAPSRLSVQLYTVREALAEDLTGTLRRLADLGLEQVEPFAFTTFPGLAHGLVDAGLSAPTTHQHLVGEDEDSLDRVFAAAADLGIGTVVEPHVPAERWGTEEDVAAVAADLVAAARVAQRSGVRVGYHNHAHELESVLDGTPALEVLARHLEGSDVVLEVDTYWVAVGGHDPVALLPRLGDRVVALHVKDGPATTETKDQVAVGSGTLPVRAIVEAAPHALRVVELDDSRGDRFEAVAGSVRWLTEQGLA</sequence>
<gene>
    <name evidence="2" type="ORF">WDZ17_04405</name>
</gene>
<keyword evidence="2" id="KW-0413">Isomerase</keyword>
<dbReference type="Pfam" id="PF01261">
    <property type="entry name" value="AP_endonuc_2"/>
    <property type="match status" value="1"/>
</dbReference>
<protein>
    <submittedName>
        <fullName evidence="2">Sugar phosphate isomerase/epimerase</fullName>
    </submittedName>
</protein>
<organism evidence="2 3">
    <name type="scientific">Pseudokineococcus basanitobsidens</name>
    <dbReference type="NCBI Taxonomy" id="1926649"/>
    <lineage>
        <taxon>Bacteria</taxon>
        <taxon>Bacillati</taxon>
        <taxon>Actinomycetota</taxon>
        <taxon>Actinomycetes</taxon>
        <taxon>Kineosporiales</taxon>
        <taxon>Kineosporiaceae</taxon>
        <taxon>Pseudokineococcus</taxon>
    </lineage>
</organism>
<name>A0ABU8RHI9_9ACTN</name>
<dbReference type="EMBL" id="JBBIAA010000003">
    <property type="protein sequence ID" value="MEJ5944535.1"/>
    <property type="molecule type" value="Genomic_DNA"/>
</dbReference>
<keyword evidence="3" id="KW-1185">Reference proteome</keyword>
<reference evidence="2 3" key="1">
    <citation type="journal article" date="2017" name="Int. J. Syst. Evol. Microbiol.">
        <title>Pseudokineococcus basanitobsidens sp. nov., isolated from volcanic rock.</title>
        <authorList>
            <person name="Lee D.W."/>
            <person name="Park M.Y."/>
            <person name="Kim J.J."/>
            <person name="Kim B.S."/>
        </authorList>
    </citation>
    <scope>NUCLEOTIDE SEQUENCE [LARGE SCALE GENOMIC DNA]</scope>
    <source>
        <strain evidence="2 3">DSM 103726</strain>
    </source>
</reference>
<dbReference type="InterPro" id="IPR036237">
    <property type="entry name" value="Xyl_isomerase-like_sf"/>
</dbReference>
<dbReference type="PANTHER" id="PTHR12110:SF41">
    <property type="entry name" value="INOSOSE DEHYDRATASE"/>
    <property type="match status" value="1"/>
</dbReference>
<dbReference type="SUPFAM" id="SSF51658">
    <property type="entry name" value="Xylose isomerase-like"/>
    <property type="match status" value="1"/>
</dbReference>
<proteinExistence type="predicted"/>
<dbReference type="Proteomes" id="UP001387100">
    <property type="component" value="Unassembled WGS sequence"/>
</dbReference>
<evidence type="ECO:0000313" key="2">
    <source>
        <dbReference type="EMBL" id="MEJ5944535.1"/>
    </source>
</evidence>
<accession>A0ABU8RHI9</accession>
<evidence type="ECO:0000313" key="3">
    <source>
        <dbReference type="Proteomes" id="UP001387100"/>
    </source>
</evidence>
<comment type="caution">
    <text evidence="2">The sequence shown here is derived from an EMBL/GenBank/DDBJ whole genome shotgun (WGS) entry which is preliminary data.</text>
</comment>